<feature type="region of interest" description="Disordered" evidence="1">
    <location>
        <begin position="21"/>
        <end position="44"/>
    </location>
</feature>
<proteinExistence type="predicted"/>
<reference evidence="2 3" key="1">
    <citation type="submission" date="2016-03" db="EMBL/GenBank/DDBJ databases">
        <title>Comparative genomics of the ectomycorrhizal sister species Rhizopogon vinicolor and Rhizopogon vesiculosus (Basidiomycota: Boletales) reveals a divergence of the mating type B locus.</title>
        <authorList>
            <person name="Mujic A.B."/>
            <person name="Kuo A."/>
            <person name="Tritt A."/>
            <person name="Lipzen A."/>
            <person name="Chen C."/>
            <person name="Johnson J."/>
            <person name="Sharma A."/>
            <person name="Barry K."/>
            <person name="Grigoriev I.V."/>
            <person name="Spatafora J.W."/>
        </authorList>
    </citation>
    <scope>NUCLEOTIDE SEQUENCE [LARGE SCALE GENOMIC DNA]</scope>
    <source>
        <strain evidence="2 3">AM-OR11-056</strain>
    </source>
</reference>
<evidence type="ECO:0000313" key="3">
    <source>
        <dbReference type="Proteomes" id="UP000183567"/>
    </source>
</evidence>
<accession>A0A1J8QM19</accession>
<dbReference type="Proteomes" id="UP000183567">
    <property type="component" value="Unassembled WGS sequence"/>
</dbReference>
<comment type="caution">
    <text evidence="2">The sequence shown here is derived from an EMBL/GenBank/DDBJ whole genome shotgun (WGS) entry which is preliminary data.</text>
</comment>
<name>A0A1J8QM19_9AGAM</name>
<evidence type="ECO:0000313" key="2">
    <source>
        <dbReference type="EMBL" id="OJA12820.1"/>
    </source>
</evidence>
<sequence>MAHVRASFTKCIPSSLWARKHHKGSSMTHISEADDSSCSSRRAK</sequence>
<dbReference type="EMBL" id="LVVM01004473">
    <property type="protein sequence ID" value="OJA12820.1"/>
    <property type="molecule type" value="Genomic_DNA"/>
</dbReference>
<gene>
    <name evidence="2" type="ORF">AZE42_13361</name>
</gene>
<protein>
    <submittedName>
        <fullName evidence="2">Uncharacterized protein</fullName>
    </submittedName>
</protein>
<keyword evidence="3" id="KW-1185">Reference proteome</keyword>
<evidence type="ECO:0000256" key="1">
    <source>
        <dbReference type="SAM" id="MobiDB-lite"/>
    </source>
</evidence>
<organism evidence="2 3">
    <name type="scientific">Rhizopogon vesiculosus</name>
    <dbReference type="NCBI Taxonomy" id="180088"/>
    <lineage>
        <taxon>Eukaryota</taxon>
        <taxon>Fungi</taxon>
        <taxon>Dikarya</taxon>
        <taxon>Basidiomycota</taxon>
        <taxon>Agaricomycotina</taxon>
        <taxon>Agaricomycetes</taxon>
        <taxon>Agaricomycetidae</taxon>
        <taxon>Boletales</taxon>
        <taxon>Suillineae</taxon>
        <taxon>Rhizopogonaceae</taxon>
        <taxon>Rhizopogon</taxon>
    </lineage>
</organism>
<dbReference type="AlphaFoldDB" id="A0A1J8QM19"/>